<gene>
    <name evidence="1" type="ORF">PoB_000284500</name>
</gene>
<accession>A0AAV3XZT2</accession>
<protein>
    <submittedName>
        <fullName evidence="1">Uncharacterized protein</fullName>
    </submittedName>
</protein>
<evidence type="ECO:0000313" key="1">
    <source>
        <dbReference type="EMBL" id="GFN76339.1"/>
    </source>
</evidence>
<evidence type="ECO:0000313" key="2">
    <source>
        <dbReference type="Proteomes" id="UP000735302"/>
    </source>
</evidence>
<name>A0AAV3XZT2_9GAST</name>
<sequence>MNHDPTPRATGESGRSVVHYMLHLNPSRDETVDLPRRGKRTQWQNTAYASTGMTSVKEHLTCSMTALLAKIFARSFLSATCSSDPSISPPPKHLEMTSLFCSVAINRGSRGTAGSDIFKSDHGIGVALHRRRARTQCTEEVVDQAMSRKLWYVCTASLR</sequence>
<comment type="caution">
    <text evidence="1">The sequence shown here is derived from an EMBL/GenBank/DDBJ whole genome shotgun (WGS) entry which is preliminary data.</text>
</comment>
<keyword evidence="2" id="KW-1185">Reference proteome</keyword>
<organism evidence="1 2">
    <name type="scientific">Plakobranchus ocellatus</name>
    <dbReference type="NCBI Taxonomy" id="259542"/>
    <lineage>
        <taxon>Eukaryota</taxon>
        <taxon>Metazoa</taxon>
        <taxon>Spiralia</taxon>
        <taxon>Lophotrochozoa</taxon>
        <taxon>Mollusca</taxon>
        <taxon>Gastropoda</taxon>
        <taxon>Heterobranchia</taxon>
        <taxon>Euthyneura</taxon>
        <taxon>Panpulmonata</taxon>
        <taxon>Sacoglossa</taxon>
        <taxon>Placobranchoidea</taxon>
        <taxon>Plakobranchidae</taxon>
        <taxon>Plakobranchus</taxon>
    </lineage>
</organism>
<reference evidence="1 2" key="1">
    <citation type="journal article" date="2021" name="Elife">
        <title>Chloroplast acquisition without the gene transfer in kleptoplastic sea slugs, Plakobranchus ocellatus.</title>
        <authorList>
            <person name="Maeda T."/>
            <person name="Takahashi S."/>
            <person name="Yoshida T."/>
            <person name="Shimamura S."/>
            <person name="Takaki Y."/>
            <person name="Nagai Y."/>
            <person name="Toyoda A."/>
            <person name="Suzuki Y."/>
            <person name="Arimoto A."/>
            <person name="Ishii H."/>
            <person name="Satoh N."/>
            <person name="Nishiyama T."/>
            <person name="Hasebe M."/>
            <person name="Maruyama T."/>
            <person name="Minagawa J."/>
            <person name="Obokata J."/>
            <person name="Shigenobu S."/>
        </authorList>
    </citation>
    <scope>NUCLEOTIDE SEQUENCE [LARGE SCALE GENOMIC DNA]</scope>
</reference>
<dbReference type="AlphaFoldDB" id="A0AAV3XZT2"/>
<proteinExistence type="predicted"/>
<dbReference type="Proteomes" id="UP000735302">
    <property type="component" value="Unassembled WGS sequence"/>
</dbReference>
<dbReference type="EMBL" id="BLXT01000370">
    <property type="protein sequence ID" value="GFN76339.1"/>
    <property type="molecule type" value="Genomic_DNA"/>
</dbReference>